<reference evidence="3" key="1">
    <citation type="submission" date="2023-10" db="EMBL/GenBank/DDBJ databases">
        <title>Genome assemblies of two species of porcelain crab, Petrolisthes cinctipes and Petrolisthes manimaculis (Anomura: Porcellanidae).</title>
        <authorList>
            <person name="Angst P."/>
        </authorList>
    </citation>
    <scope>NUCLEOTIDE SEQUENCE</scope>
    <source>
        <strain evidence="3">PB745_01</strain>
        <tissue evidence="3">Gill</tissue>
    </source>
</reference>
<comment type="caution">
    <text evidence="3">The sequence shown here is derived from an EMBL/GenBank/DDBJ whole genome shotgun (WGS) entry which is preliminary data.</text>
</comment>
<dbReference type="AlphaFoldDB" id="A0AAE1F2K6"/>
<feature type="region of interest" description="Disordered" evidence="1">
    <location>
        <begin position="66"/>
        <end position="302"/>
    </location>
</feature>
<organism evidence="3 4">
    <name type="scientific">Petrolisthes cinctipes</name>
    <name type="common">Flat porcelain crab</name>
    <dbReference type="NCBI Taxonomy" id="88211"/>
    <lineage>
        <taxon>Eukaryota</taxon>
        <taxon>Metazoa</taxon>
        <taxon>Ecdysozoa</taxon>
        <taxon>Arthropoda</taxon>
        <taxon>Crustacea</taxon>
        <taxon>Multicrustacea</taxon>
        <taxon>Malacostraca</taxon>
        <taxon>Eumalacostraca</taxon>
        <taxon>Eucarida</taxon>
        <taxon>Decapoda</taxon>
        <taxon>Pleocyemata</taxon>
        <taxon>Anomura</taxon>
        <taxon>Galatheoidea</taxon>
        <taxon>Porcellanidae</taxon>
        <taxon>Petrolisthes</taxon>
    </lineage>
</organism>
<dbReference type="Proteomes" id="UP001286313">
    <property type="component" value="Unassembled WGS sequence"/>
</dbReference>
<evidence type="ECO:0000256" key="2">
    <source>
        <dbReference type="SAM" id="SignalP"/>
    </source>
</evidence>
<evidence type="ECO:0000313" key="4">
    <source>
        <dbReference type="Proteomes" id="UP001286313"/>
    </source>
</evidence>
<protein>
    <submittedName>
        <fullName evidence="3">Uncharacterized protein</fullName>
    </submittedName>
</protein>
<dbReference type="EMBL" id="JAWQEG010003517">
    <property type="protein sequence ID" value="KAK3865846.1"/>
    <property type="molecule type" value="Genomic_DNA"/>
</dbReference>
<feature type="compositionally biased region" description="Basic and acidic residues" evidence="1">
    <location>
        <begin position="86"/>
        <end position="132"/>
    </location>
</feature>
<feature type="compositionally biased region" description="Low complexity" evidence="1">
    <location>
        <begin position="134"/>
        <end position="144"/>
    </location>
</feature>
<feature type="compositionally biased region" description="Acidic residues" evidence="1">
    <location>
        <begin position="176"/>
        <end position="187"/>
    </location>
</feature>
<proteinExistence type="predicted"/>
<name>A0AAE1F2K6_PETCI</name>
<accession>A0AAE1F2K6</accession>
<evidence type="ECO:0000256" key="1">
    <source>
        <dbReference type="SAM" id="MobiDB-lite"/>
    </source>
</evidence>
<feature type="chain" id="PRO_5041979366" evidence="2">
    <location>
        <begin position="19"/>
        <end position="302"/>
    </location>
</feature>
<keyword evidence="4" id="KW-1185">Reference proteome</keyword>
<feature type="signal peptide" evidence="2">
    <location>
        <begin position="1"/>
        <end position="18"/>
    </location>
</feature>
<sequence>MTYTSTFLFITLLGVCVCFPQRDLSQFTPGRPVNVANPLVHPASGGSVGTRPHTRPAFIPFHNQQQLSDHQNIPPASELTKPASNQHEKTESEPINHKETESEPINHKVSESQPLNHKETESEPAANHKETESESSGETSELLTQKALLDHEETESESGETTNHSSEQNSKPANHDDDEEEETEAENGEIPHASDLTKPVPRPYQRPQTLPAPAPARPQTLPAPAPARPQTLPAPAPAVSPAKLTTTTGSRSAERDEFAPLPEGPIVEPRPFSPSDLTKPAARPPRPHVQPTPPQGYKPSPQ</sequence>
<feature type="compositionally biased region" description="Pro residues" evidence="1">
    <location>
        <begin position="282"/>
        <end position="302"/>
    </location>
</feature>
<gene>
    <name evidence="3" type="ORF">Pcinc_028588</name>
</gene>
<evidence type="ECO:0000313" key="3">
    <source>
        <dbReference type="EMBL" id="KAK3865846.1"/>
    </source>
</evidence>
<keyword evidence="2" id="KW-0732">Signal</keyword>
<feature type="compositionally biased region" description="Pro residues" evidence="1">
    <location>
        <begin position="200"/>
        <end position="238"/>
    </location>
</feature>